<sequence length="199" mass="21927">MHDAKAWIFDLDGTLTLAQHDFVAIREELGIPADEDILGYLEKLPEDQASELSRQLDAIELRLARDVAAAPGAARLIRHLRDTGKQVGILTRNLHSVALSSLEVLGIADCFEPEHILGRAEALPKPDPAGIHHLLGLWSVEPKEAVMVGDFRFDLEAGRAAGCRTCLLHEHDSWPGLADLHLPDCERLLVYLQGFADTH</sequence>
<dbReference type="InterPro" id="IPR036412">
    <property type="entry name" value="HAD-like_sf"/>
</dbReference>
<dbReference type="EMBL" id="BMFF01000001">
    <property type="protein sequence ID" value="GGC85739.1"/>
    <property type="molecule type" value="Genomic_DNA"/>
</dbReference>
<dbReference type="Gene3D" id="3.40.50.1000">
    <property type="entry name" value="HAD superfamily/HAD-like"/>
    <property type="match status" value="1"/>
</dbReference>
<organism evidence="1 2">
    <name type="scientific">Halopseudomonas salina</name>
    <dbReference type="NCBI Taxonomy" id="1323744"/>
    <lineage>
        <taxon>Bacteria</taxon>
        <taxon>Pseudomonadati</taxon>
        <taxon>Pseudomonadota</taxon>
        <taxon>Gammaproteobacteria</taxon>
        <taxon>Pseudomonadales</taxon>
        <taxon>Pseudomonadaceae</taxon>
        <taxon>Halopseudomonas</taxon>
    </lineage>
</organism>
<evidence type="ECO:0000313" key="2">
    <source>
        <dbReference type="Proteomes" id="UP000638188"/>
    </source>
</evidence>
<evidence type="ECO:0008006" key="3">
    <source>
        <dbReference type="Google" id="ProtNLM"/>
    </source>
</evidence>
<reference evidence="2" key="1">
    <citation type="journal article" date="2019" name="Int. J. Syst. Evol. Microbiol.">
        <title>The Global Catalogue of Microorganisms (GCM) 10K type strain sequencing project: providing services to taxonomists for standard genome sequencing and annotation.</title>
        <authorList>
            <consortium name="The Broad Institute Genomics Platform"/>
            <consortium name="The Broad Institute Genome Sequencing Center for Infectious Disease"/>
            <person name="Wu L."/>
            <person name="Ma J."/>
        </authorList>
    </citation>
    <scope>NUCLEOTIDE SEQUENCE [LARGE SCALE GENOMIC DNA]</scope>
    <source>
        <strain evidence="2">CGMCC 1.12482</strain>
    </source>
</reference>
<protein>
    <recommendedName>
        <fullName evidence="3">HAD family hydrolase</fullName>
    </recommendedName>
</protein>
<keyword evidence="2" id="KW-1185">Reference proteome</keyword>
<dbReference type="InterPro" id="IPR023214">
    <property type="entry name" value="HAD_sf"/>
</dbReference>
<dbReference type="Gene3D" id="1.10.260.80">
    <property type="match status" value="1"/>
</dbReference>
<dbReference type="Pfam" id="PF00702">
    <property type="entry name" value="Hydrolase"/>
    <property type="match status" value="1"/>
</dbReference>
<dbReference type="NCBIfam" id="TIGR01509">
    <property type="entry name" value="HAD-SF-IA-v3"/>
    <property type="match status" value="1"/>
</dbReference>
<dbReference type="InterPro" id="IPR006439">
    <property type="entry name" value="HAD-SF_hydro_IA"/>
</dbReference>
<dbReference type="PANTHER" id="PTHR43885:SF1">
    <property type="entry name" value="SUPERFAMILY HYDROLASE, PUTATIVE (AFU_ORTHOLOGUE AFUA_4G13290)-RELATED"/>
    <property type="match status" value="1"/>
</dbReference>
<dbReference type="PANTHER" id="PTHR43885">
    <property type="entry name" value="HALOACID DEHALOGENASE-LIKE HYDROLASE"/>
    <property type="match status" value="1"/>
</dbReference>
<gene>
    <name evidence="1" type="ORF">GCM10007418_01880</name>
</gene>
<accession>A0ABQ1NVJ8</accession>
<comment type="caution">
    <text evidence="1">The sequence shown here is derived from an EMBL/GenBank/DDBJ whole genome shotgun (WGS) entry which is preliminary data.</text>
</comment>
<evidence type="ECO:0000313" key="1">
    <source>
        <dbReference type="EMBL" id="GGC85739.1"/>
    </source>
</evidence>
<proteinExistence type="predicted"/>
<dbReference type="SUPFAM" id="SSF56784">
    <property type="entry name" value="HAD-like"/>
    <property type="match status" value="1"/>
</dbReference>
<name>A0ABQ1NVJ8_9GAMM</name>
<dbReference type="SFLD" id="SFLDG01129">
    <property type="entry name" value="C1.5:_HAD__Beta-PGM__Phosphata"/>
    <property type="match status" value="1"/>
</dbReference>
<dbReference type="RefSeq" id="WP_150277701.1">
    <property type="nucleotide sequence ID" value="NZ_BMFF01000001.1"/>
</dbReference>
<dbReference type="Proteomes" id="UP000638188">
    <property type="component" value="Unassembled WGS sequence"/>
</dbReference>
<dbReference type="SFLD" id="SFLDS00003">
    <property type="entry name" value="Haloacid_Dehalogenase"/>
    <property type="match status" value="1"/>
</dbReference>